<evidence type="ECO:0000313" key="6">
    <source>
        <dbReference type="EMBL" id="MFC4354917.1"/>
    </source>
</evidence>
<reference evidence="7" key="1">
    <citation type="journal article" date="2019" name="Int. J. Syst. Evol. Microbiol.">
        <title>The Global Catalogue of Microorganisms (GCM) 10K type strain sequencing project: providing services to taxonomists for standard genome sequencing and annotation.</title>
        <authorList>
            <consortium name="The Broad Institute Genomics Platform"/>
            <consortium name="The Broad Institute Genome Sequencing Center for Infectious Disease"/>
            <person name="Wu L."/>
            <person name="Ma J."/>
        </authorList>
    </citation>
    <scope>NUCLEOTIDE SEQUENCE [LARGE SCALE GENOMIC DNA]</scope>
    <source>
        <strain evidence="7">CCUG 50353</strain>
    </source>
</reference>
<dbReference type="GO" id="GO:0003855">
    <property type="term" value="F:3-dehydroquinate dehydratase activity"/>
    <property type="evidence" value="ECO:0007669"/>
    <property type="project" value="UniProtKB-EC"/>
</dbReference>
<dbReference type="InterPro" id="IPR050146">
    <property type="entry name" value="Type-I_3-dehydroquinase"/>
</dbReference>
<dbReference type="RefSeq" id="WP_378141208.1">
    <property type="nucleotide sequence ID" value="NZ_JBHSEF010000021.1"/>
</dbReference>
<evidence type="ECO:0000256" key="3">
    <source>
        <dbReference type="ARBA" id="ARBA00023239"/>
    </source>
</evidence>
<dbReference type="Proteomes" id="UP001595733">
    <property type="component" value="Unassembled WGS sequence"/>
</dbReference>
<dbReference type="SUPFAM" id="SSF51569">
    <property type="entry name" value="Aldolase"/>
    <property type="match status" value="1"/>
</dbReference>
<evidence type="ECO:0000256" key="1">
    <source>
        <dbReference type="ARBA" id="ARBA00001864"/>
    </source>
</evidence>
<keyword evidence="4 5" id="KW-0704">Schiff base</keyword>
<feature type="active site" description="Schiff-base intermediate with substrate" evidence="5">
    <location>
        <position position="167"/>
    </location>
</feature>
<feature type="binding site" evidence="5">
    <location>
        <position position="233"/>
    </location>
    <ligand>
        <name>3-dehydroquinate</name>
        <dbReference type="ChEBI" id="CHEBI:32364"/>
    </ligand>
</feature>
<comment type="similarity">
    <text evidence="5">Belongs to the type-I 3-dehydroquinase family.</text>
</comment>
<protein>
    <recommendedName>
        <fullName evidence="5">3-dehydroquinate dehydratase</fullName>
        <shortName evidence="5">3-dehydroquinase</shortName>
        <ecNumber evidence="5">4.2.1.10</ecNumber>
    </recommendedName>
    <alternativeName>
        <fullName evidence="5">Type I DHQase</fullName>
    </alternativeName>
    <alternativeName>
        <fullName evidence="5">Type I dehydroquinase</fullName>
        <shortName evidence="5">DHQ1</shortName>
    </alternativeName>
</protein>
<accession>A0ABV8UUC9</accession>
<dbReference type="PANTHER" id="PTHR43699">
    <property type="entry name" value="3-DEHYDROQUINATE DEHYDRATASE"/>
    <property type="match status" value="1"/>
</dbReference>
<evidence type="ECO:0000256" key="2">
    <source>
        <dbReference type="ARBA" id="ARBA00023141"/>
    </source>
</evidence>
<keyword evidence="3 5" id="KW-0456">Lyase</keyword>
<keyword evidence="7" id="KW-1185">Reference proteome</keyword>
<feature type="binding site" evidence="5">
    <location>
        <position position="21"/>
    </location>
    <ligand>
        <name>3-dehydroquinate</name>
        <dbReference type="ChEBI" id="CHEBI:32364"/>
    </ligand>
</feature>
<dbReference type="HAMAP" id="MF_00214">
    <property type="entry name" value="AroD"/>
    <property type="match status" value="1"/>
</dbReference>
<sequence length="244" mass="27255">MRNVMIRDVIIGQGAPKIIVSLISSTRHNLVEEIEHMAPKQPDIWEWRLDFQESFEGNELTETLALIRELTYPTPLLVTYRTNQEGGHGCMKGAAYSELLTMTAASGFCDLVDVELFSEDSKELVHAIQQHNCKVIVSNHDFDRTPPKEELIWRLREMQLINGDIGKIAVMPKRPQDVLSLLDAAEHMKEHYADRPFIVMSMGNLGAITRLGGHHFGSAATFAAGASPSAPGQLPIELMKQLLK</sequence>
<comment type="subunit">
    <text evidence="5">Homodimer.</text>
</comment>
<evidence type="ECO:0000313" key="7">
    <source>
        <dbReference type="Proteomes" id="UP001595733"/>
    </source>
</evidence>
<dbReference type="InterPro" id="IPR001381">
    <property type="entry name" value="DHquinase_I"/>
</dbReference>
<comment type="function">
    <text evidence="5">Involved in the third step of the chorismate pathway, which leads to the biosynthesis of aromatic amino acids. Catalyzes the cis-dehydration of 3-dehydroquinate (DHQ) and introduces the first double bond of the aromatic ring to yield 3-dehydroshikimate.</text>
</comment>
<dbReference type="EC" id="4.2.1.10" evidence="5"/>
<evidence type="ECO:0000256" key="4">
    <source>
        <dbReference type="ARBA" id="ARBA00023270"/>
    </source>
</evidence>
<feature type="binding site" evidence="5">
    <location>
        <position position="229"/>
    </location>
    <ligand>
        <name>3-dehydroquinate</name>
        <dbReference type="ChEBI" id="CHEBI:32364"/>
    </ligand>
</feature>
<keyword evidence="5" id="KW-0028">Amino-acid biosynthesis</keyword>
<evidence type="ECO:0000256" key="5">
    <source>
        <dbReference type="HAMAP-Rule" id="MF_00214"/>
    </source>
</evidence>
<keyword evidence="2 5" id="KW-0057">Aromatic amino acid biosynthesis</keyword>
<proteinExistence type="inferred from homology"/>
<gene>
    <name evidence="5 6" type="primary">aroD</name>
    <name evidence="6" type="ORF">ACFO0S_07640</name>
</gene>
<feature type="binding site" evidence="5">
    <location>
        <begin position="46"/>
        <end position="48"/>
    </location>
    <ligand>
        <name>3-dehydroquinate</name>
        <dbReference type="ChEBI" id="CHEBI:32364"/>
    </ligand>
</feature>
<dbReference type="InterPro" id="IPR013785">
    <property type="entry name" value="Aldolase_TIM"/>
</dbReference>
<dbReference type="Gene3D" id="3.20.20.70">
    <property type="entry name" value="Aldolase class I"/>
    <property type="match status" value="1"/>
</dbReference>
<organism evidence="6 7">
    <name type="scientific">Chryseomicrobium palamuruense</name>
    <dbReference type="NCBI Taxonomy" id="682973"/>
    <lineage>
        <taxon>Bacteria</taxon>
        <taxon>Bacillati</taxon>
        <taxon>Bacillota</taxon>
        <taxon>Bacilli</taxon>
        <taxon>Bacillales</taxon>
        <taxon>Caryophanaceae</taxon>
        <taxon>Chryseomicrobium</taxon>
    </lineage>
</organism>
<comment type="pathway">
    <text evidence="5">Metabolic intermediate biosynthesis; chorismate biosynthesis; chorismate from D-erythrose 4-phosphate and phosphoenolpyruvate: step 3/7.</text>
</comment>
<feature type="binding site" evidence="5">
    <location>
        <position position="81"/>
    </location>
    <ligand>
        <name>3-dehydroquinate</name>
        <dbReference type="ChEBI" id="CHEBI:32364"/>
    </ligand>
</feature>
<dbReference type="EMBL" id="JBHSEF010000021">
    <property type="protein sequence ID" value="MFC4354917.1"/>
    <property type="molecule type" value="Genomic_DNA"/>
</dbReference>
<dbReference type="InterPro" id="IPR018508">
    <property type="entry name" value="3-dehydroquinate_DH_AS"/>
</dbReference>
<comment type="catalytic activity">
    <reaction evidence="1 5">
        <text>3-dehydroquinate = 3-dehydroshikimate + H2O</text>
        <dbReference type="Rhea" id="RHEA:21096"/>
        <dbReference type="ChEBI" id="CHEBI:15377"/>
        <dbReference type="ChEBI" id="CHEBI:16630"/>
        <dbReference type="ChEBI" id="CHEBI:32364"/>
        <dbReference type="EC" id="4.2.1.10"/>
    </reaction>
</comment>
<dbReference type="Pfam" id="PF01487">
    <property type="entry name" value="DHquinase_I"/>
    <property type="match status" value="1"/>
</dbReference>
<feature type="active site" description="Proton donor/acceptor" evidence="5">
    <location>
        <position position="140"/>
    </location>
</feature>
<dbReference type="PROSITE" id="PS01028">
    <property type="entry name" value="DEHYDROQUINASE_I"/>
    <property type="match status" value="1"/>
</dbReference>
<dbReference type="CDD" id="cd00502">
    <property type="entry name" value="DHQase_I"/>
    <property type="match status" value="1"/>
</dbReference>
<feature type="binding site" evidence="5">
    <location>
        <position position="210"/>
    </location>
    <ligand>
        <name>3-dehydroquinate</name>
        <dbReference type="ChEBI" id="CHEBI:32364"/>
    </ligand>
</feature>
<dbReference type="PANTHER" id="PTHR43699:SF1">
    <property type="entry name" value="3-DEHYDROQUINATE DEHYDRATASE"/>
    <property type="match status" value="1"/>
</dbReference>
<name>A0ABV8UUC9_9BACL</name>
<dbReference type="NCBIfam" id="TIGR01093">
    <property type="entry name" value="aroD"/>
    <property type="match status" value="1"/>
</dbReference>
<comment type="caution">
    <text evidence="6">The sequence shown here is derived from an EMBL/GenBank/DDBJ whole genome shotgun (WGS) entry which is preliminary data.</text>
</comment>